<dbReference type="Pfam" id="PF12697">
    <property type="entry name" value="Abhydrolase_6"/>
    <property type="match status" value="1"/>
</dbReference>
<feature type="domain" description="AB hydrolase-1" evidence="1">
    <location>
        <begin position="34"/>
        <end position="283"/>
    </location>
</feature>
<dbReference type="InterPro" id="IPR000073">
    <property type="entry name" value="AB_hydrolase_1"/>
</dbReference>
<dbReference type="GO" id="GO:0016020">
    <property type="term" value="C:membrane"/>
    <property type="evidence" value="ECO:0007669"/>
    <property type="project" value="TreeGrafter"/>
</dbReference>
<evidence type="ECO:0000259" key="1">
    <source>
        <dbReference type="Pfam" id="PF12697"/>
    </source>
</evidence>
<organism evidence="2">
    <name type="scientific">freshwater metagenome</name>
    <dbReference type="NCBI Taxonomy" id="449393"/>
    <lineage>
        <taxon>unclassified sequences</taxon>
        <taxon>metagenomes</taxon>
        <taxon>ecological metagenomes</taxon>
    </lineage>
</organism>
<dbReference type="PANTHER" id="PTHR43798">
    <property type="entry name" value="MONOACYLGLYCEROL LIPASE"/>
    <property type="match status" value="1"/>
</dbReference>
<dbReference type="InterPro" id="IPR029058">
    <property type="entry name" value="AB_hydrolase_fold"/>
</dbReference>
<gene>
    <name evidence="2" type="ORF">UFOPK1808_00811</name>
</gene>
<reference evidence="2" key="1">
    <citation type="submission" date="2020-05" db="EMBL/GenBank/DDBJ databases">
        <authorList>
            <person name="Chiriac C."/>
            <person name="Salcher M."/>
            <person name="Ghai R."/>
            <person name="Kavagutti S V."/>
        </authorList>
    </citation>
    <scope>NUCLEOTIDE SEQUENCE</scope>
</reference>
<dbReference type="AlphaFoldDB" id="A0A6J6GP88"/>
<dbReference type="Gene3D" id="3.40.50.1820">
    <property type="entry name" value="alpha/beta hydrolase"/>
    <property type="match status" value="1"/>
</dbReference>
<evidence type="ECO:0000313" key="2">
    <source>
        <dbReference type="EMBL" id="CAB4601659.1"/>
    </source>
</evidence>
<accession>A0A6J6GP88</accession>
<name>A0A6J6GP88_9ZZZZ</name>
<dbReference type="PANTHER" id="PTHR43798:SF33">
    <property type="entry name" value="HYDROLASE, PUTATIVE (AFU_ORTHOLOGUE AFUA_2G14860)-RELATED"/>
    <property type="match status" value="1"/>
</dbReference>
<proteinExistence type="predicted"/>
<dbReference type="SUPFAM" id="SSF53474">
    <property type="entry name" value="alpha/beta-Hydrolases"/>
    <property type="match status" value="1"/>
</dbReference>
<dbReference type="InterPro" id="IPR050266">
    <property type="entry name" value="AB_hydrolase_sf"/>
</dbReference>
<protein>
    <submittedName>
        <fullName evidence="2">Unannotated protein</fullName>
    </submittedName>
</protein>
<dbReference type="PRINTS" id="PR00111">
    <property type="entry name" value="ABHYDROLASE"/>
</dbReference>
<dbReference type="EMBL" id="CAEZUL010000079">
    <property type="protein sequence ID" value="CAB4601659.1"/>
    <property type="molecule type" value="Genomic_DNA"/>
</dbReference>
<sequence length="295" mass="32760">MNIEPTSSQIRLPDGVHVRFLEWTPVNEAPGIPILLIHGLASNARLWDGPARVLTQMGHAVIAIDQRGHGLSDKPDSGYGMAEIAADVADMLTALEDRNAKWHRPLIIGQSWGGNVVVEVAHRFGDRIRGVVAVDGGTIELSHAFPEWEECKRVLSPPALAGLSYEKLRSYIRGSHPDWSDEAIDGQMHNMELLSDGTIRPHLSLVNHLKVLLGLWEHTPSQLWSEIEVPILFTPATRGDDEHTRTKRVQLDNAVAQLRKGKVEWFDPADHDLHAQFPERFASVVNDAITSGFFS</sequence>